<evidence type="ECO:0000256" key="5">
    <source>
        <dbReference type="ARBA" id="ARBA00022840"/>
    </source>
</evidence>
<keyword evidence="5" id="KW-0067">ATP-binding</keyword>
<evidence type="ECO:0000259" key="7">
    <source>
        <dbReference type="PROSITE" id="PS50127"/>
    </source>
</evidence>
<evidence type="ECO:0000256" key="3">
    <source>
        <dbReference type="ARBA" id="ARBA00022741"/>
    </source>
</evidence>
<feature type="domain" description="UBC core" evidence="7">
    <location>
        <begin position="29"/>
        <end position="178"/>
    </location>
</feature>
<comment type="caution">
    <text evidence="8">The sequence shown here is derived from an EMBL/GenBank/DDBJ whole genome shotgun (WGS) entry which is preliminary data.</text>
</comment>
<keyword evidence="3" id="KW-0547">Nucleotide-binding</keyword>
<dbReference type="Pfam" id="PF00179">
    <property type="entry name" value="UQ_con"/>
    <property type="match status" value="1"/>
</dbReference>
<reference evidence="8 9" key="1">
    <citation type="submission" date="2023-01" db="EMBL/GenBank/DDBJ databases">
        <title>Analysis of 21 Apiospora genomes using comparative genomics revels a genus with tremendous synthesis potential of carbohydrate active enzymes and secondary metabolites.</title>
        <authorList>
            <person name="Sorensen T."/>
        </authorList>
    </citation>
    <scope>NUCLEOTIDE SEQUENCE [LARGE SCALE GENOMIC DNA]</scope>
    <source>
        <strain evidence="8 9">CBS 117206</strain>
    </source>
</reference>
<dbReference type="InterPro" id="IPR016135">
    <property type="entry name" value="UBQ-conjugating_enzyme/RWD"/>
</dbReference>
<dbReference type="PROSITE" id="PS50127">
    <property type="entry name" value="UBC_2"/>
    <property type="match status" value="1"/>
</dbReference>
<dbReference type="EC" id="2.3.2.23" evidence="1"/>
<dbReference type="EMBL" id="JAQQWP010000010">
    <property type="protein sequence ID" value="KAK8096719.1"/>
    <property type="molecule type" value="Genomic_DNA"/>
</dbReference>
<gene>
    <name evidence="8" type="ORF">PG999_012663</name>
</gene>
<dbReference type="Proteomes" id="UP001392437">
    <property type="component" value="Unassembled WGS sequence"/>
</dbReference>
<feature type="signal peptide" evidence="6">
    <location>
        <begin position="1"/>
        <end position="18"/>
    </location>
</feature>
<sequence length="181" mass="19574">MRFTSSLITLLTAAAVPAACVPAADSPNGAVSLTPNELQECESSPPEGVTIAYSETNIHVWTVTLQGPAGTAYQGGVFTLTLTLPTEYPFKAPSVVFNTRIWHPNVTNDNAGNICLSILKPENWKPASRIKGVLEAVRQLLVEPLPDDALEARIADEYKNNRAEFDKNAKSYVQRYATGGK</sequence>
<keyword evidence="9" id="KW-1185">Reference proteome</keyword>
<dbReference type="AlphaFoldDB" id="A0AAW0QIN6"/>
<keyword evidence="4" id="KW-0833">Ubl conjugation pathway</keyword>
<evidence type="ECO:0000313" key="9">
    <source>
        <dbReference type="Proteomes" id="UP001392437"/>
    </source>
</evidence>
<evidence type="ECO:0000256" key="1">
    <source>
        <dbReference type="ARBA" id="ARBA00012486"/>
    </source>
</evidence>
<dbReference type="PANTHER" id="PTHR24067">
    <property type="entry name" value="UBIQUITIN-CONJUGATING ENZYME E2"/>
    <property type="match status" value="1"/>
</dbReference>
<feature type="chain" id="PRO_5043631704" description="E2 ubiquitin-conjugating enzyme" evidence="6">
    <location>
        <begin position="19"/>
        <end position="181"/>
    </location>
</feature>
<dbReference type="SUPFAM" id="SSF54495">
    <property type="entry name" value="UBC-like"/>
    <property type="match status" value="1"/>
</dbReference>
<proteinExistence type="predicted"/>
<dbReference type="GO" id="GO:0005524">
    <property type="term" value="F:ATP binding"/>
    <property type="evidence" value="ECO:0007669"/>
    <property type="project" value="UniProtKB-KW"/>
</dbReference>
<dbReference type="InterPro" id="IPR000608">
    <property type="entry name" value="UBC"/>
</dbReference>
<dbReference type="Gene3D" id="3.10.110.10">
    <property type="entry name" value="Ubiquitin Conjugating Enzyme"/>
    <property type="match status" value="1"/>
</dbReference>
<dbReference type="InterPro" id="IPR050113">
    <property type="entry name" value="Ub_conjugating_enzyme"/>
</dbReference>
<dbReference type="GO" id="GO:0061631">
    <property type="term" value="F:ubiquitin conjugating enzyme activity"/>
    <property type="evidence" value="ECO:0007669"/>
    <property type="project" value="UniProtKB-EC"/>
</dbReference>
<evidence type="ECO:0000256" key="2">
    <source>
        <dbReference type="ARBA" id="ARBA00022679"/>
    </source>
</evidence>
<evidence type="ECO:0000313" key="8">
    <source>
        <dbReference type="EMBL" id="KAK8096719.1"/>
    </source>
</evidence>
<accession>A0AAW0QIN6</accession>
<dbReference type="FunFam" id="3.10.110.10:FF:000060">
    <property type="entry name" value="Ubiquitin conjugating enzyme (UbcB)"/>
    <property type="match status" value="1"/>
</dbReference>
<keyword evidence="2" id="KW-0808">Transferase</keyword>
<organism evidence="8 9">
    <name type="scientific">Apiospora kogelbergensis</name>
    <dbReference type="NCBI Taxonomy" id="1337665"/>
    <lineage>
        <taxon>Eukaryota</taxon>
        <taxon>Fungi</taxon>
        <taxon>Dikarya</taxon>
        <taxon>Ascomycota</taxon>
        <taxon>Pezizomycotina</taxon>
        <taxon>Sordariomycetes</taxon>
        <taxon>Xylariomycetidae</taxon>
        <taxon>Amphisphaeriales</taxon>
        <taxon>Apiosporaceae</taxon>
        <taxon>Apiospora</taxon>
    </lineage>
</organism>
<dbReference type="SMART" id="SM00212">
    <property type="entry name" value="UBCc"/>
    <property type="match status" value="1"/>
</dbReference>
<evidence type="ECO:0000256" key="6">
    <source>
        <dbReference type="SAM" id="SignalP"/>
    </source>
</evidence>
<name>A0AAW0QIN6_9PEZI</name>
<keyword evidence="6" id="KW-0732">Signal</keyword>
<protein>
    <recommendedName>
        <fullName evidence="1">E2 ubiquitin-conjugating enzyme</fullName>
        <ecNumber evidence="1">2.3.2.23</ecNumber>
    </recommendedName>
</protein>
<evidence type="ECO:0000256" key="4">
    <source>
        <dbReference type="ARBA" id="ARBA00022786"/>
    </source>
</evidence>